<sequence>LWQSSHHIEPLRRYYRFQLLRTTLEGHLRPSSIFHKIRENLHLHYLPVSQTELAVRIEIYPHQRISAN</sequence>
<feature type="non-terminal residue" evidence="1">
    <location>
        <position position="1"/>
    </location>
</feature>
<accession>A0A653DLE3</accession>
<proteinExistence type="predicted"/>
<dbReference type="Proteomes" id="UP000410492">
    <property type="component" value="Unassembled WGS sequence"/>
</dbReference>
<protein>
    <submittedName>
        <fullName evidence="1">Uncharacterized protein</fullName>
    </submittedName>
</protein>
<evidence type="ECO:0000313" key="2">
    <source>
        <dbReference type="Proteomes" id="UP000410492"/>
    </source>
</evidence>
<dbReference type="EMBL" id="CAACVG010012380">
    <property type="protein sequence ID" value="VEN60168.1"/>
    <property type="molecule type" value="Genomic_DNA"/>
</dbReference>
<reference evidence="1 2" key="1">
    <citation type="submission" date="2019-01" db="EMBL/GenBank/DDBJ databases">
        <authorList>
            <person name="Sayadi A."/>
        </authorList>
    </citation>
    <scope>NUCLEOTIDE SEQUENCE [LARGE SCALE GENOMIC DNA]</scope>
</reference>
<name>A0A653DLE3_CALMS</name>
<dbReference type="AlphaFoldDB" id="A0A653DLE3"/>
<gene>
    <name evidence="1" type="ORF">CALMAC_LOCUS17947</name>
</gene>
<keyword evidence="2" id="KW-1185">Reference proteome</keyword>
<evidence type="ECO:0000313" key="1">
    <source>
        <dbReference type="EMBL" id="VEN60168.1"/>
    </source>
</evidence>
<organism evidence="1 2">
    <name type="scientific">Callosobruchus maculatus</name>
    <name type="common">Southern cowpea weevil</name>
    <name type="synonym">Pulse bruchid</name>
    <dbReference type="NCBI Taxonomy" id="64391"/>
    <lineage>
        <taxon>Eukaryota</taxon>
        <taxon>Metazoa</taxon>
        <taxon>Ecdysozoa</taxon>
        <taxon>Arthropoda</taxon>
        <taxon>Hexapoda</taxon>
        <taxon>Insecta</taxon>
        <taxon>Pterygota</taxon>
        <taxon>Neoptera</taxon>
        <taxon>Endopterygota</taxon>
        <taxon>Coleoptera</taxon>
        <taxon>Polyphaga</taxon>
        <taxon>Cucujiformia</taxon>
        <taxon>Chrysomeloidea</taxon>
        <taxon>Chrysomelidae</taxon>
        <taxon>Bruchinae</taxon>
        <taxon>Bruchini</taxon>
        <taxon>Callosobruchus</taxon>
    </lineage>
</organism>